<comment type="caution">
    <text evidence="6">The sequence shown here is derived from an EMBL/GenBank/DDBJ whole genome shotgun (WGS) entry which is preliminary data.</text>
</comment>
<evidence type="ECO:0008006" key="8">
    <source>
        <dbReference type="Google" id="ProtNLM"/>
    </source>
</evidence>
<protein>
    <recommendedName>
        <fullName evidence="8">Isoprenylcysteine carboxylmethyltransferase family protein</fullName>
    </recommendedName>
</protein>
<evidence type="ECO:0000256" key="3">
    <source>
        <dbReference type="ARBA" id="ARBA00022989"/>
    </source>
</evidence>
<dbReference type="InterPro" id="IPR007318">
    <property type="entry name" value="Phopholipid_MeTrfase"/>
</dbReference>
<dbReference type="Pfam" id="PF04191">
    <property type="entry name" value="PEMT"/>
    <property type="match status" value="1"/>
</dbReference>
<dbReference type="RefSeq" id="WP_029203365.1">
    <property type="nucleotide sequence ID" value="NZ_AJYW02000194.1"/>
</dbReference>
<evidence type="ECO:0000256" key="5">
    <source>
        <dbReference type="SAM" id="Phobius"/>
    </source>
</evidence>
<proteinExistence type="predicted"/>
<comment type="subcellular location">
    <subcellularLocation>
        <location evidence="1">Endomembrane system</location>
        <topology evidence="1">Multi-pass membrane protein</topology>
    </subcellularLocation>
</comment>
<dbReference type="PANTHER" id="PTHR12714">
    <property type="entry name" value="PROTEIN-S ISOPRENYLCYSTEINE O-METHYLTRANSFERASE"/>
    <property type="match status" value="1"/>
</dbReference>
<evidence type="ECO:0000256" key="4">
    <source>
        <dbReference type="ARBA" id="ARBA00023136"/>
    </source>
</evidence>
<keyword evidence="7" id="KW-1185">Reference proteome</keyword>
<keyword evidence="2 5" id="KW-0812">Transmembrane</keyword>
<name>A0A1E5CWA8_9VIBR</name>
<keyword evidence="3 5" id="KW-1133">Transmembrane helix</keyword>
<organism evidence="6 7">
    <name type="scientific">Vibrio genomosp. F6 str. FF-238</name>
    <dbReference type="NCBI Taxonomy" id="1191298"/>
    <lineage>
        <taxon>Bacteria</taxon>
        <taxon>Pseudomonadati</taxon>
        <taxon>Pseudomonadota</taxon>
        <taxon>Gammaproteobacteria</taxon>
        <taxon>Vibrionales</taxon>
        <taxon>Vibrionaceae</taxon>
        <taxon>Vibrio</taxon>
    </lineage>
</organism>
<keyword evidence="4 5" id="KW-0472">Membrane</keyword>
<dbReference type="GO" id="GO:0016740">
    <property type="term" value="F:transferase activity"/>
    <property type="evidence" value="ECO:0007669"/>
    <property type="project" value="UniProtKB-ARBA"/>
</dbReference>
<dbReference type="GO" id="GO:0012505">
    <property type="term" value="C:endomembrane system"/>
    <property type="evidence" value="ECO:0007669"/>
    <property type="project" value="UniProtKB-SubCell"/>
</dbReference>
<dbReference type="AlphaFoldDB" id="A0A1E5CWA8"/>
<dbReference type="Proteomes" id="UP000094165">
    <property type="component" value="Unassembled WGS sequence"/>
</dbReference>
<dbReference type="EMBL" id="AJYW02000194">
    <property type="protein sequence ID" value="OEE74475.1"/>
    <property type="molecule type" value="Genomic_DNA"/>
</dbReference>
<reference evidence="6 7" key="1">
    <citation type="journal article" date="2012" name="Science">
        <title>Ecological populations of bacteria act as socially cohesive units of antibiotic production and resistance.</title>
        <authorList>
            <person name="Cordero O.X."/>
            <person name="Wildschutte H."/>
            <person name="Kirkup B."/>
            <person name="Proehl S."/>
            <person name="Ngo L."/>
            <person name="Hussain F."/>
            <person name="Le Roux F."/>
            <person name="Mincer T."/>
            <person name="Polz M.F."/>
        </authorList>
    </citation>
    <scope>NUCLEOTIDE SEQUENCE [LARGE SCALE GENOMIC DNA]</scope>
    <source>
        <strain evidence="6 7">FF-238</strain>
    </source>
</reference>
<accession>A0A1E5CWA8</accession>
<sequence>MKALELKIPPVAVFIVVVLLMHSAHTFAAGAHIAVPFSLGILFVSIAISGLVGISGIVAFRQAKTTVNPVKPEEASSVVDSGIYRYTRNPMYLGLLVLLIGLSIYYQNLFSVALNIVFVMYMNRFQIEPEEAVLEKKFGEEYLDYKQSVRRWI</sequence>
<evidence type="ECO:0000256" key="2">
    <source>
        <dbReference type="ARBA" id="ARBA00022692"/>
    </source>
</evidence>
<feature type="transmembrane region" description="Helical" evidence="5">
    <location>
        <begin position="92"/>
        <end position="121"/>
    </location>
</feature>
<dbReference type="Gene3D" id="1.20.120.1630">
    <property type="match status" value="1"/>
</dbReference>
<evidence type="ECO:0000313" key="7">
    <source>
        <dbReference type="Proteomes" id="UP000094165"/>
    </source>
</evidence>
<dbReference type="PANTHER" id="PTHR12714:SF24">
    <property type="entry name" value="SLR1182 PROTEIN"/>
    <property type="match status" value="1"/>
</dbReference>
<evidence type="ECO:0000313" key="6">
    <source>
        <dbReference type="EMBL" id="OEE74475.1"/>
    </source>
</evidence>
<evidence type="ECO:0000256" key="1">
    <source>
        <dbReference type="ARBA" id="ARBA00004127"/>
    </source>
</evidence>
<feature type="transmembrane region" description="Helical" evidence="5">
    <location>
        <begin position="38"/>
        <end position="60"/>
    </location>
</feature>
<gene>
    <name evidence="6" type="ORF">A130_17855</name>
</gene>